<evidence type="ECO:0000313" key="3">
    <source>
        <dbReference type="EMBL" id="GAV02836.1"/>
    </source>
</evidence>
<sequence length="718" mass="81063">MEDHLLSDDSLEESGDERVAENAVQERRKSSGKMPVKRRSVLPSEIQLKARSMPVEGVANMVKNDTFVLRAESFGSRKGAPFWDTMRRVVDKESEDRLDFVCCSRCKQVWKHDRTVNTDALHRHVSKCGVKANQSKITGYLKSHKLPLAAKQEMSRVCARYCAVDGRSFEEVAGTGFRALIDTVIDVTMKYSPAGKPTARDMLPDPTTVSQYVGKESKAIREPLVEEVKPILRLRGGGITLDFWEEEYTKVSYLGCTVHYMFGGSELRERLLLCSEWDTVDRKTDAAVQFIFSKLREIGLCEEDLKLCTFVTDQGGNMKVAVRNSGFERINCAGHLLNTCSQNCLKSNPKSQHPMPAEALPVSALVNQVKSLVTHCKQGGISRQLKTMLKQHCETRWNTHVEMFASVLAVYEQLEDILAERKESHLLPSRQKMQEFYDLFEPVRDATFLLSASKRPTIHLVVPAYPELKRHFKDQVPSDFPEIRAFQKHVENVFNKELEIDELHRVAVFLDPSMKHLQFLTATERVAVLKRAMEEVQKLPQPEKTGAPIVEVASRGSSKFNVKALAKYSADNPIGNEVERYASLPSPPEDQDVLSFWTEKENDFPRLKCYALRILSVSATSTPSERLSSRSGTAVSEKRLLACLLMESNPAGRALLVKRVLDSPKVRGEFPFRIFWAFYVGGVSRIQVGRTSFRCATALINSPNSRKMDSLNMGWCVT</sequence>
<dbReference type="GO" id="GO:0006357">
    <property type="term" value="P:regulation of transcription by RNA polymerase II"/>
    <property type="evidence" value="ECO:0007669"/>
    <property type="project" value="TreeGrafter"/>
</dbReference>
<dbReference type="InterPro" id="IPR012337">
    <property type="entry name" value="RNaseH-like_sf"/>
</dbReference>
<gene>
    <name evidence="3" type="primary">RvY_13352-1</name>
    <name evidence="3" type="synonym">RvY_13352.1</name>
    <name evidence="3" type="ORF">RvY_13352</name>
</gene>
<dbReference type="Proteomes" id="UP000186922">
    <property type="component" value="Unassembled WGS sequence"/>
</dbReference>
<feature type="domain" description="HAT C-terminal dimerisation" evidence="2">
    <location>
        <begin position="578"/>
        <end position="639"/>
    </location>
</feature>
<evidence type="ECO:0000313" key="4">
    <source>
        <dbReference type="Proteomes" id="UP000186922"/>
    </source>
</evidence>
<dbReference type="SUPFAM" id="SSF140996">
    <property type="entry name" value="Hermes dimerisation domain"/>
    <property type="match status" value="1"/>
</dbReference>
<reference evidence="3 4" key="1">
    <citation type="journal article" date="2016" name="Nat. Commun.">
        <title>Extremotolerant tardigrade genome and improved radiotolerance of human cultured cells by tardigrade-unique protein.</title>
        <authorList>
            <person name="Hashimoto T."/>
            <person name="Horikawa D.D."/>
            <person name="Saito Y."/>
            <person name="Kuwahara H."/>
            <person name="Kozuka-Hata H."/>
            <person name="Shin-I T."/>
            <person name="Minakuchi Y."/>
            <person name="Ohishi K."/>
            <person name="Motoyama A."/>
            <person name="Aizu T."/>
            <person name="Enomoto A."/>
            <person name="Kondo K."/>
            <person name="Tanaka S."/>
            <person name="Hara Y."/>
            <person name="Koshikawa S."/>
            <person name="Sagara H."/>
            <person name="Miura T."/>
            <person name="Yokobori S."/>
            <person name="Miyagawa K."/>
            <person name="Suzuki Y."/>
            <person name="Kubo T."/>
            <person name="Oyama M."/>
            <person name="Kohara Y."/>
            <person name="Fujiyama A."/>
            <person name="Arakawa K."/>
            <person name="Katayama T."/>
            <person name="Toyoda A."/>
            <person name="Kunieda T."/>
        </authorList>
    </citation>
    <scope>NUCLEOTIDE SEQUENCE [LARGE SCALE GENOMIC DNA]</scope>
    <source>
        <strain evidence="3 4">YOKOZUNA-1</strain>
    </source>
</reference>
<organism evidence="3 4">
    <name type="scientific">Ramazzottius varieornatus</name>
    <name type="common">Water bear</name>
    <name type="synonym">Tardigrade</name>
    <dbReference type="NCBI Taxonomy" id="947166"/>
    <lineage>
        <taxon>Eukaryota</taxon>
        <taxon>Metazoa</taxon>
        <taxon>Ecdysozoa</taxon>
        <taxon>Tardigrada</taxon>
        <taxon>Eutardigrada</taxon>
        <taxon>Parachela</taxon>
        <taxon>Hypsibioidea</taxon>
        <taxon>Ramazzottiidae</taxon>
        <taxon>Ramazzottius</taxon>
    </lineage>
</organism>
<dbReference type="AlphaFoldDB" id="A0A1D1VPQ9"/>
<keyword evidence="4" id="KW-1185">Reference proteome</keyword>
<accession>A0A1D1VPQ9</accession>
<dbReference type="InterPro" id="IPR008906">
    <property type="entry name" value="HATC_C_dom"/>
</dbReference>
<feature type="region of interest" description="Disordered" evidence="1">
    <location>
        <begin position="1"/>
        <end position="38"/>
    </location>
</feature>
<evidence type="ECO:0000256" key="1">
    <source>
        <dbReference type="SAM" id="MobiDB-lite"/>
    </source>
</evidence>
<dbReference type="GO" id="GO:0046983">
    <property type="term" value="F:protein dimerization activity"/>
    <property type="evidence" value="ECO:0007669"/>
    <property type="project" value="InterPro"/>
</dbReference>
<dbReference type="PANTHER" id="PTHR46169">
    <property type="entry name" value="DNA REPLICATION-RELATED ELEMENT FACTOR, ISOFORM A"/>
    <property type="match status" value="1"/>
</dbReference>
<feature type="compositionally biased region" description="Basic and acidic residues" evidence="1">
    <location>
        <begin position="16"/>
        <end position="29"/>
    </location>
</feature>
<proteinExistence type="predicted"/>
<dbReference type="Gene3D" id="1.10.10.1070">
    <property type="entry name" value="Zinc finger, BED domain-containing"/>
    <property type="match status" value="1"/>
</dbReference>
<evidence type="ECO:0000259" key="2">
    <source>
        <dbReference type="Pfam" id="PF05699"/>
    </source>
</evidence>
<dbReference type="SUPFAM" id="SSF53098">
    <property type="entry name" value="Ribonuclease H-like"/>
    <property type="match status" value="1"/>
</dbReference>
<dbReference type="OrthoDB" id="6483181at2759"/>
<comment type="caution">
    <text evidence="3">The sequence shown here is derived from an EMBL/GenBank/DDBJ whole genome shotgun (WGS) entry which is preliminary data.</text>
</comment>
<protein>
    <recommendedName>
        <fullName evidence="2">HAT C-terminal dimerisation domain-containing protein</fullName>
    </recommendedName>
</protein>
<name>A0A1D1VPQ9_RAMVA</name>
<dbReference type="EMBL" id="BDGG01000008">
    <property type="protein sequence ID" value="GAV02836.1"/>
    <property type="molecule type" value="Genomic_DNA"/>
</dbReference>
<dbReference type="GO" id="GO:0005634">
    <property type="term" value="C:nucleus"/>
    <property type="evidence" value="ECO:0007669"/>
    <property type="project" value="TreeGrafter"/>
</dbReference>
<dbReference type="InterPro" id="IPR052717">
    <property type="entry name" value="Vacuolar_transposase_reg"/>
</dbReference>
<dbReference type="Pfam" id="PF05699">
    <property type="entry name" value="Dimer_Tnp_hAT"/>
    <property type="match status" value="1"/>
</dbReference>
<dbReference type="PANTHER" id="PTHR46169:SF17">
    <property type="entry name" value="HAT C-TERMINAL DIMERISATION DOMAIN-CONTAINING PROTEIN"/>
    <property type="match status" value="1"/>
</dbReference>